<feature type="signal peptide" evidence="1">
    <location>
        <begin position="1"/>
        <end position="24"/>
    </location>
</feature>
<comment type="caution">
    <text evidence="2">The sequence shown here is derived from an EMBL/GenBank/DDBJ whole genome shotgun (WGS) entry which is preliminary data.</text>
</comment>
<proteinExistence type="predicted"/>
<feature type="chain" id="PRO_5033067926" description="Carboxypeptidase regulatory-like domain-containing protein" evidence="1">
    <location>
        <begin position="25"/>
        <end position="1187"/>
    </location>
</feature>
<evidence type="ECO:0000256" key="1">
    <source>
        <dbReference type="SAM" id="SignalP"/>
    </source>
</evidence>
<evidence type="ECO:0000313" key="2">
    <source>
        <dbReference type="EMBL" id="MBB6069003.1"/>
    </source>
</evidence>
<keyword evidence="3" id="KW-1185">Reference proteome</keyword>
<sequence>MWIHARPAALLLTMLAVLAAAALAAPCAAQGRISGRVLDRREGAPVVAATVRAVAGRDTVFATSDVQGRYSIAIPAGDGAVTVRAERLGYLALSAVISRDEAAGGVVWRDLRLTAEAVALEGITVRQPRLERQAVPPRAPGGNDETRESWLDTHFALDPGDLAALAGQEPGVQMTDGGVSFFAQDPSQTRTTLDGARFGASTLPQEAVGTTSITGSTYDPARGQFSGGLVAATTLSGSNLPGAAFRTRWSPPGLQWRAADGLSRGTSLAYADAGGGGPVVPGRLYWFAAASAARRATPVVGLENAGAGVLAGLGVNADSAARFLGLLRDAGLGGGGAGTGESESLSGILRLDADLSPAHELMVRADARTLRIGGLGASPLAALSSGGRARDEGGGIFARLASRAGRVENEFTASWSDARRGLYPGAGGPGGTVGVAGADGSATLAFGGVLGETRARSSLLEVADAATVEAGGGHEPRAGFLFAAERARVAGSANPFGTFAFETLDDFRARTPSGFFRTLGETGGRAQSTHAAVYAGDVWRRGRLGLTVGARAEARWYAAADGVPAPETLPAGVRPGRVPSEAGVSPRLGWSYFGDGWELYGGAGEFRGVLPLESVAQAAGEDGAGGERSLVCVGPEAPTPDWAAYADAPEAIPTTCRGSNPVFGARTPTLTYFDRGVAAPRSWRGSVGGRIPLPLQTRLTFDVLYARGTRQPVARDRNLDLAADFVLADEGGRPVYAPLDAIDPGTGGVAPGAGRLLPEWGTVREIASDGRSSVVQARADFALFAGASLRARMPRLSGSYVFTRARGEAGALPSLLGGSAYAVDPGVLTRGPGDLERLHAVQLRLIYSPVRQLRLGLLGQMASGAPFTPRVAGDVNGDGTANDPAFVFDPARAADPAVAEEMARLLDRAPERVRECLRAQLGRVAGYNSCRSGWTSSLDLRAEMQFWRSGVSRRGRLILSTSNFLSVVDRALHGGDARGWGDPPRVDPVLLRVRGFDPAASAFDYEVNSAFGTRRAAGLRRPFALTLEGRITVGSDPAVQSLQRLVNRSMGAGRSLDEIRQGLGQRVPNLAAQVMSVDSAGALALTVEQRERLVTRADSLGGTLAPLADSLALALHALESRRGSPQSAQRNVQSLLRAIRAALAAELEAIRAILTEEQWQRLPAAIREPDQQVLPQNQLAAPISVGG</sequence>
<reference evidence="2 3" key="1">
    <citation type="submission" date="2020-08" db="EMBL/GenBank/DDBJ databases">
        <title>Genomic Encyclopedia of Type Strains, Phase IV (KMG-IV): sequencing the most valuable type-strain genomes for metagenomic binning, comparative biology and taxonomic classification.</title>
        <authorList>
            <person name="Goeker M."/>
        </authorList>
    </citation>
    <scope>NUCLEOTIDE SEQUENCE [LARGE SCALE GENOMIC DNA]</scope>
    <source>
        <strain evidence="2 3">DSM 29007</strain>
    </source>
</reference>
<evidence type="ECO:0000313" key="3">
    <source>
        <dbReference type="Proteomes" id="UP000582837"/>
    </source>
</evidence>
<evidence type="ECO:0008006" key="4">
    <source>
        <dbReference type="Google" id="ProtNLM"/>
    </source>
</evidence>
<dbReference type="RefSeq" id="WP_170031652.1">
    <property type="nucleotide sequence ID" value="NZ_JABDTL010000001.1"/>
</dbReference>
<protein>
    <recommendedName>
        <fullName evidence="4">Carboxypeptidase regulatory-like domain-containing protein</fullName>
    </recommendedName>
</protein>
<dbReference type="AlphaFoldDB" id="A0A841GV03"/>
<organism evidence="2 3">
    <name type="scientific">Longimicrobium terrae</name>
    <dbReference type="NCBI Taxonomy" id="1639882"/>
    <lineage>
        <taxon>Bacteria</taxon>
        <taxon>Pseudomonadati</taxon>
        <taxon>Gemmatimonadota</taxon>
        <taxon>Longimicrobiia</taxon>
        <taxon>Longimicrobiales</taxon>
        <taxon>Longimicrobiaceae</taxon>
        <taxon>Longimicrobium</taxon>
    </lineage>
</organism>
<dbReference type="EMBL" id="JACHIA010000001">
    <property type="protein sequence ID" value="MBB6069003.1"/>
    <property type="molecule type" value="Genomic_DNA"/>
</dbReference>
<dbReference type="Proteomes" id="UP000582837">
    <property type="component" value="Unassembled WGS sequence"/>
</dbReference>
<dbReference type="InterPro" id="IPR008969">
    <property type="entry name" value="CarboxyPept-like_regulatory"/>
</dbReference>
<gene>
    <name evidence="2" type="ORF">HNQ61_000614</name>
</gene>
<accession>A0A841GV03</accession>
<dbReference type="SUPFAM" id="SSF56935">
    <property type="entry name" value="Porins"/>
    <property type="match status" value="1"/>
</dbReference>
<keyword evidence="1" id="KW-0732">Signal</keyword>
<dbReference type="Gene3D" id="2.60.40.1120">
    <property type="entry name" value="Carboxypeptidase-like, regulatory domain"/>
    <property type="match status" value="1"/>
</dbReference>
<name>A0A841GV03_9BACT</name>
<dbReference type="SUPFAM" id="SSF49464">
    <property type="entry name" value="Carboxypeptidase regulatory domain-like"/>
    <property type="match status" value="1"/>
</dbReference>